<dbReference type="GO" id="GO:0005886">
    <property type="term" value="C:plasma membrane"/>
    <property type="evidence" value="ECO:0007669"/>
    <property type="project" value="UniProtKB-SubCell"/>
</dbReference>
<feature type="transmembrane region" description="Helical" evidence="7">
    <location>
        <begin position="208"/>
        <end position="227"/>
    </location>
</feature>
<evidence type="ECO:0000313" key="10">
    <source>
        <dbReference type="Proteomes" id="UP000295518"/>
    </source>
</evidence>
<dbReference type="PANTHER" id="PTHR43744">
    <property type="entry name" value="ABC TRANSPORTER PERMEASE PROTEIN MG189-RELATED-RELATED"/>
    <property type="match status" value="1"/>
</dbReference>
<evidence type="ECO:0000256" key="6">
    <source>
        <dbReference type="ARBA" id="ARBA00023136"/>
    </source>
</evidence>
<keyword evidence="3" id="KW-1003">Cell membrane</keyword>
<protein>
    <submittedName>
        <fullName evidence="9">Multiple sugar transport system permease protein</fullName>
    </submittedName>
</protein>
<comment type="subcellular location">
    <subcellularLocation>
        <location evidence="1 7">Cell membrane</location>
        <topology evidence="1 7">Multi-pass membrane protein</topology>
    </subcellularLocation>
</comment>
<name>A0A4R6IFD9_9MOLU</name>
<dbReference type="Proteomes" id="UP000295518">
    <property type="component" value="Unassembled WGS sequence"/>
</dbReference>
<evidence type="ECO:0000256" key="1">
    <source>
        <dbReference type="ARBA" id="ARBA00004651"/>
    </source>
</evidence>
<dbReference type="InterPro" id="IPR035906">
    <property type="entry name" value="MetI-like_sf"/>
</dbReference>
<dbReference type="InterPro" id="IPR000515">
    <property type="entry name" value="MetI-like"/>
</dbReference>
<dbReference type="OrthoDB" id="9815445at2"/>
<evidence type="ECO:0000256" key="2">
    <source>
        <dbReference type="ARBA" id="ARBA00022448"/>
    </source>
</evidence>
<dbReference type="Pfam" id="PF00528">
    <property type="entry name" value="BPD_transp_1"/>
    <property type="match status" value="1"/>
</dbReference>
<gene>
    <name evidence="9" type="ORF">EI74_0268</name>
</gene>
<organism evidence="9 10">
    <name type="scientific">Mycoplasma testudineum</name>
    <dbReference type="NCBI Taxonomy" id="244584"/>
    <lineage>
        <taxon>Bacteria</taxon>
        <taxon>Bacillati</taxon>
        <taxon>Mycoplasmatota</taxon>
        <taxon>Mollicutes</taxon>
        <taxon>Mycoplasmataceae</taxon>
        <taxon>Mycoplasma</taxon>
    </lineage>
</organism>
<comment type="caution">
    <text evidence="9">The sequence shown here is derived from an EMBL/GenBank/DDBJ whole genome shotgun (WGS) entry which is preliminary data.</text>
</comment>
<dbReference type="Gene3D" id="1.10.3720.10">
    <property type="entry name" value="MetI-like"/>
    <property type="match status" value="1"/>
</dbReference>
<evidence type="ECO:0000259" key="8">
    <source>
        <dbReference type="PROSITE" id="PS50928"/>
    </source>
</evidence>
<keyword evidence="9" id="KW-0762">Sugar transport</keyword>
<sequence length="299" mass="34615">MLKNIFKKIKLNVKRNYHEYISLNWKQHINLILKILIILFIIIVILFPLYYLISFSFLTDSQSLERGSVFVTNNFNFSNYGRAFGEGFWIALGYSLALTFIIVAFRMLILIPAAYGISRMSKYWRLVWYSFFLIMASIPEITLHLGYYRLAVNFGWSSGSNILNALIFPNMFSIFITMMFVQGFESIPEQKIKMAKIDNLSLWKKIKIVYLPHLNAPIWISIIFSTIYSWNSFIWPMIILSNTEINLLSVWFKDIGKISTGGNLQNITSAGAVLSILPLLLTYIIFSKKINKVTSNFIA</sequence>
<dbReference type="PANTHER" id="PTHR43744:SF12">
    <property type="entry name" value="ABC TRANSPORTER PERMEASE PROTEIN MG189-RELATED"/>
    <property type="match status" value="1"/>
</dbReference>
<keyword evidence="6 7" id="KW-0472">Membrane</keyword>
<dbReference type="GO" id="GO:0055085">
    <property type="term" value="P:transmembrane transport"/>
    <property type="evidence" value="ECO:0007669"/>
    <property type="project" value="InterPro"/>
</dbReference>
<keyword evidence="4 7" id="KW-0812">Transmembrane</keyword>
<dbReference type="CDD" id="cd06261">
    <property type="entry name" value="TM_PBP2"/>
    <property type="match status" value="1"/>
</dbReference>
<proteinExistence type="inferred from homology"/>
<evidence type="ECO:0000256" key="7">
    <source>
        <dbReference type="RuleBase" id="RU363032"/>
    </source>
</evidence>
<dbReference type="EMBL" id="SNWN01000010">
    <property type="protein sequence ID" value="TDO20441.1"/>
    <property type="molecule type" value="Genomic_DNA"/>
</dbReference>
<dbReference type="AlphaFoldDB" id="A0A4R6IFD9"/>
<feature type="transmembrane region" description="Helical" evidence="7">
    <location>
        <begin position="167"/>
        <end position="187"/>
    </location>
</feature>
<evidence type="ECO:0000256" key="5">
    <source>
        <dbReference type="ARBA" id="ARBA00022989"/>
    </source>
</evidence>
<evidence type="ECO:0000313" key="9">
    <source>
        <dbReference type="EMBL" id="TDO20441.1"/>
    </source>
</evidence>
<keyword evidence="10" id="KW-1185">Reference proteome</keyword>
<feature type="transmembrane region" description="Helical" evidence="7">
    <location>
        <begin position="31"/>
        <end position="53"/>
    </location>
</feature>
<feature type="transmembrane region" description="Helical" evidence="7">
    <location>
        <begin position="264"/>
        <end position="286"/>
    </location>
</feature>
<evidence type="ECO:0000256" key="4">
    <source>
        <dbReference type="ARBA" id="ARBA00022692"/>
    </source>
</evidence>
<dbReference type="RefSeq" id="WP_094254442.1">
    <property type="nucleotide sequence ID" value="NZ_NNCE01000002.1"/>
</dbReference>
<dbReference type="SUPFAM" id="SSF161098">
    <property type="entry name" value="MetI-like"/>
    <property type="match status" value="1"/>
</dbReference>
<feature type="transmembrane region" description="Helical" evidence="7">
    <location>
        <begin position="126"/>
        <end position="147"/>
    </location>
</feature>
<feature type="transmembrane region" description="Helical" evidence="7">
    <location>
        <begin position="88"/>
        <end position="114"/>
    </location>
</feature>
<keyword evidence="2 7" id="KW-0813">Transport</keyword>
<accession>A0A4R6IFD9</accession>
<dbReference type="PROSITE" id="PS50928">
    <property type="entry name" value="ABC_TM1"/>
    <property type="match status" value="1"/>
</dbReference>
<reference evidence="9 10" key="1">
    <citation type="submission" date="2019-03" db="EMBL/GenBank/DDBJ databases">
        <title>Genomic Encyclopedia of Archaeal and Bacterial Type Strains, Phase II (KMG-II): from individual species to whole genera.</title>
        <authorList>
            <person name="Goeker M."/>
        </authorList>
    </citation>
    <scope>NUCLEOTIDE SEQUENCE [LARGE SCALE GENOMIC DNA]</scope>
    <source>
        <strain evidence="9 10">ATCC 700618</strain>
    </source>
</reference>
<evidence type="ECO:0000256" key="3">
    <source>
        <dbReference type="ARBA" id="ARBA00022475"/>
    </source>
</evidence>
<feature type="domain" description="ABC transmembrane type-1" evidence="8">
    <location>
        <begin position="92"/>
        <end position="285"/>
    </location>
</feature>
<comment type="similarity">
    <text evidence="7">Belongs to the binding-protein-dependent transport system permease family.</text>
</comment>
<keyword evidence="5 7" id="KW-1133">Transmembrane helix</keyword>